<proteinExistence type="predicted"/>
<dbReference type="EMBL" id="KN848064">
    <property type="protein sequence ID" value="KIY01851.1"/>
    <property type="molecule type" value="Genomic_DNA"/>
</dbReference>
<dbReference type="AlphaFoldDB" id="A0A0D2HIX6"/>
<accession>A0A0D2HIX6</accession>
<reference evidence="1 2" key="1">
    <citation type="submission" date="2015-01" db="EMBL/GenBank/DDBJ databases">
        <title>The Genome Sequence of Fonsecaea multimorphosa CBS 102226.</title>
        <authorList>
            <consortium name="The Broad Institute Genomics Platform"/>
            <person name="Cuomo C."/>
            <person name="de Hoog S."/>
            <person name="Gorbushina A."/>
            <person name="Stielow B."/>
            <person name="Teixiera M."/>
            <person name="Abouelleil A."/>
            <person name="Chapman S.B."/>
            <person name="Priest M."/>
            <person name="Young S.K."/>
            <person name="Wortman J."/>
            <person name="Nusbaum C."/>
            <person name="Birren B."/>
        </authorList>
    </citation>
    <scope>NUCLEOTIDE SEQUENCE [LARGE SCALE GENOMIC DNA]</scope>
    <source>
        <strain evidence="1 2">CBS 102226</strain>
    </source>
</reference>
<dbReference type="OrthoDB" id="432685at2759"/>
<protein>
    <submittedName>
        <fullName evidence="1">Uncharacterized protein</fullName>
    </submittedName>
</protein>
<dbReference type="PANTHER" id="PTHR41390">
    <property type="entry name" value="CHROMOSOME 7, WHOLE GENOME SHOTGUN SEQUENCE"/>
    <property type="match status" value="1"/>
</dbReference>
<organism evidence="1 2">
    <name type="scientific">Fonsecaea multimorphosa CBS 102226</name>
    <dbReference type="NCBI Taxonomy" id="1442371"/>
    <lineage>
        <taxon>Eukaryota</taxon>
        <taxon>Fungi</taxon>
        <taxon>Dikarya</taxon>
        <taxon>Ascomycota</taxon>
        <taxon>Pezizomycotina</taxon>
        <taxon>Eurotiomycetes</taxon>
        <taxon>Chaetothyriomycetidae</taxon>
        <taxon>Chaetothyriales</taxon>
        <taxon>Herpotrichiellaceae</taxon>
        <taxon>Fonsecaea</taxon>
    </lineage>
</organism>
<keyword evidence="2" id="KW-1185">Reference proteome</keyword>
<dbReference type="STRING" id="1442371.A0A0D2HIX6"/>
<dbReference type="RefSeq" id="XP_016635973.1">
    <property type="nucleotide sequence ID" value="XM_016772503.1"/>
</dbReference>
<gene>
    <name evidence="1" type="ORF">Z520_01989</name>
</gene>
<evidence type="ECO:0000313" key="1">
    <source>
        <dbReference type="EMBL" id="KIY01851.1"/>
    </source>
</evidence>
<dbReference type="Proteomes" id="UP000053411">
    <property type="component" value="Unassembled WGS sequence"/>
</dbReference>
<dbReference type="PANTHER" id="PTHR41390:SF1">
    <property type="entry name" value="NADH-UBIQUINONE OXIDOREDUCTASE 213 KDA SUBUNIT"/>
    <property type="match status" value="1"/>
</dbReference>
<sequence length="223" mass="23615">MSKEHPSVAKDILWKPFVPALYVGAATGVCGAAYGGIAGTLIQTSSPLAYTAISATQWFSAGTTFFCLCHCSNLEFASAYIFPDCRSVLLAGPLSRDKDLHRVAASGIAGSCSGAVIATFLPRGSLVTGSIMFGVIAALSQAGLNTTQGSSSIAQLSSRLKSGFATFSPMKSLSDKEYEDLLLDKLLRIEAEIAVLDDKIASLRAARDERVHVKYQELKTRPS</sequence>
<dbReference type="VEuPathDB" id="FungiDB:Z520_01989"/>
<dbReference type="GeneID" id="27707735"/>
<name>A0A0D2HIX6_9EURO</name>
<evidence type="ECO:0000313" key="2">
    <source>
        <dbReference type="Proteomes" id="UP000053411"/>
    </source>
</evidence>